<keyword evidence="5" id="KW-1185">Reference proteome</keyword>
<accession>A0AAY5EJD0</accession>
<dbReference type="GO" id="GO:0005524">
    <property type="term" value="F:ATP binding"/>
    <property type="evidence" value="ECO:0007669"/>
    <property type="project" value="UniProtKB-KW"/>
</dbReference>
<dbReference type="PANTHER" id="PTHR12241:SF118">
    <property type="entry name" value="TUBULIN POLYGLUTAMYLASE TTLL2-RELATED"/>
    <property type="match status" value="1"/>
</dbReference>
<name>A0AAY5EJD0_ELEEL</name>
<reference evidence="4" key="2">
    <citation type="submission" date="2025-08" db="UniProtKB">
        <authorList>
            <consortium name="Ensembl"/>
        </authorList>
    </citation>
    <scope>IDENTIFICATION</scope>
</reference>
<evidence type="ECO:0000256" key="3">
    <source>
        <dbReference type="ARBA" id="ARBA00022840"/>
    </source>
</evidence>
<dbReference type="PROSITE" id="PS51221">
    <property type="entry name" value="TTL"/>
    <property type="match status" value="1"/>
</dbReference>
<evidence type="ECO:0008006" key="6">
    <source>
        <dbReference type="Google" id="ProtNLM"/>
    </source>
</evidence>
<keyword evidence="3" id="KW-0067">ATP-binding</keyword>
<keyword evidence="2" id="KW-0547">Nucleotide-binding</keyword>
<dbReference type="Proteomes" id="UP000314983">
    <property type="component" value="Chromosome 3"/>
</dbReference>
<evidence type="ECO:0000256" key="2">
    <source>
        <dbReference type="ARBA" id="ARBA00022741"/>
    </source>
</evidence>
<dbReference type="SUPFAM" id="SSF56059">
    <property type="entry name" value="Glutathione synthetase ATP-binding domain-like"/>
    <property type="match status" value="1"/>
</dbReference>
<dbReference type="Pfam" id="PF03133">
    <property type="entry name" value="TTL"/>
    <property type="match status" value="1"/>
</dbReference>
<proteinExistence type="predicted"/>
<dbReference type="AlphaFoldDB" id="A0AAY5EJD0"/>
<evidence type="ECO:0000256" key="1">
    <source>
        <dbReference type="ARBA" id="ARBA00022598"/>
    </source>
</evidence>
<organism evidence="4 5">
    <name type="scientific">Electrophorus electricus</name>
    <name type="common">Electric eel</name>
    <name type="synonym">Gymnotus electricus</name>
    <dbReference type="NCBI Taxonomy" id="8005"/>
    <lineage>
        <taxon>Eukaryota</taxon>
        <taxon>Metazoa</taxon>
        <taxon>Chordata</taxon>
        <taxon>Craniata</taxon>
        <taxon>Vertebrata</taxon>
        <taxon>Euteleostomi</taxon>
        <taxon>Actinopterygii</taxon>
        <taxon>Neopterygii</taxon>
        <taxon>Teleostei</taxon>
        <taxon>Ostariophysi</taxon>
        <taxon>Gymnotiformes</taxon>
        <taxon>Gymnotoidei</taxon>
        <taxon>Gymnotidae</taxon>
        <taxon>Electrophorus</taxon>
    </lineage>
</organism>
<reference evidence="4" key="3">
    <citation type="submission" date="2025-09" db="UniProtKB">
        <authorList>
            <consortium name="Ensembl"/>
        </authorList>
    </citation>
    <scope>IDENTIFICATION</scope>
</reference>
<sequence>GQDKFPGGGLSLVFRLNESTPEVLWEVLLERGWEEYDPLEQDEQDWNLYWCMSGFRNSDYENVLLWQRLNHLPKTMRLARKDWLARSLRRMRGTYGARLYGFSPMYTKLGADGKDIFIFDDIKNLTHDSPVIIQKYLSNPLLISGYKFDLRIYASVKSFCPLTIYMYQEGLVCFVSEKYNLASLDNLFSHLTNTSIDKFGPFYTTDKEQVGQGCTWTMSKFCSFLHSQGINEILLWQKINNIVTLTLLTIAPLIPSSPNCLELFGFDILIDCHYKPWLLEVSYSPALSMDCPAHIMVKKSLINDFIDLLNYTMIDGLRRRGYLRQKQRRPSNSGTRSLLPKSPIVRLIPKSVCESKWQCQSRINSYWHCSCSEGKLPAIHSQRVESPGQRTHDKNVPSLCVGDFILTFPFNDITHKASQGPLDVKTIVHKVRKLTS</sequence>
<dbReference type="Gene3D" id="3.30.470.20">
    <property type="entry name" value="ATP-grasp fold, B domain"/>
    <property type="match status" value="1"/>
</dbReference>
<dbReference type="GeneTree" id="ENSGT00940000162752"/>
<keyword evidence="1" id="KW-0436">Ligase</keyword>
<dbReference type="InterPro" id="IPR004344">
    <property type="entry name" value="TTL/TTLL_fam"/>
</dbReference>
<gene>
    <name evidence="4" type="primary">PPEF1</name>
</gene>
<dbReference type="GO" id="GO:0000226">
    <property type="term" value="P:microtubule cytoskeleton organization"/>
    <property type="evidence" value="ECO:0007669"/>
    <property type="project" value="TreeGrafter"/>
</dbReference>
<dbReference type="GO" id="GO:0070740">
    <property type="term" value="F:tubulin-glutamic acid ligase activity"/>
    <property type="evidence" value="ECO:0007669"/>
    <property type="project" value="TreeGrafter"/>
</dbReference>
<dbReference type="GO" id="GO:0036064">
    <property type="term" value="C:ciliary basal body"/>
    <property type="evidence" value="ECO:0007669"/>
    <property type="project" value="TreeGrafter"/>
</dbReference>
<evidence type="ECO:0000313" key="4">
    <source>
        <dbReference type="Ensembl" id="ENSEEEP00000056694.1"/>
    </source>
</evidence>
<reference evidence="4 5" key="1">
    <citation type="submission" date="2020-05" db="EMBL/GenBank/DDBJ databases">
        <title>Electrophorus electricus (electric eel) genome, fEleEle1, primary haplotype.</title>
        <authorList>
            <person name="Myers G."/>
            <person name="Meyer A."/>
            <person name="Fedrigo O."/>
            <person name="Formenti G."/>
            <person name="Rhie A."/>
            <person name="Tracey A."/>
            <person name="Sims Y."/>
            <person name="Jarvis E.D."/>
        </authorList>
    </citation>
    <scope>NUCLEOTIDE SEQUENCE [LARGE SCALE GENOMIC DNA]</scope>
</reference>
<protein>
    <recommendedName>
        <fullName evidence="6">Tubulin tyrosine ligase-like family, member 2</fullName>
    </recommendedName>
</protein>
<dbReference type="PANTHER" id="PTHR12241">
    <property type="entry name" value="TUBULIN POLYGLUTAMYLASE"/>
    <property type="match status" value="1"/>
</dbReference>
<dbReference type="GO" id="GO:0015631">
    <property type="term" value="F:tubulin binding"/>
    <property type="evidence" value="ECO:0007669"/>
    <property type="project" value="TreeGrafter"/>
</dbReference>
<evidence type="ECO:0000313" key="5">
    <source>
        <dbReference type="Proteomes" id="UP000314983"/>
    </source>
</evidence>
<dbReference type="Ensembl" id="ENSEEET00000055855.1">
    <property type="protein sequence ID" value="ENSEEEP00000056694.1"/>
    <property type="gene ID" value="ENSEEEG00000014531.2"/>
</dbReference>